<reference evidence="10 11" key="1">
    <citation type="submission" date="2019-07" db="EMBL/GenBank/DDBJ databases">
        <title>Whole genome shotgun sequence of Cellulomonas composti NBRC 100758.</title>
        <authorList>
            <person name="Hosoyama A."/>
            <person name="Uohara A."/>
            <person name="Ohji S."/>
            <person name="Ichikawa N."/>
        </authorList>
    </citation>
    <scope>NUCLEOTIDE SEQUENCE [LARGE SCALE GENOMIC DNA]</scope>
    <source>
        <strain evidence="10 11">NBRC 100758</strain>
    </source>
</reference>
<comment type="catalytic activity">
    <reaction evidence="1 6">
        <text>[protein]-peptidylproline (omega=180) = [protein]-peptidylproline (omega=0)</text>
        <dbReference type="Rhea" id="RHEA:16237"/>
        <dbReference type="Rhea" id="RHEA-COMP:10747"/>
        <dbReference type="Rhea" id="RHEA-COMP:10748"/>
        <dbReference type="ChEBI" id="CHEBI:83833"/>
        <dbReference type="ChEBI" id="CHEBI:83834"/>
        <dbReference type="EC" id="5.2.1.8"/>
    </reaction>
</comment>
<proteinExistence type="inferred from homology"/>
<dbReference type="Gene3D" id="3.10.50.40">
    <property type="match status" value="1"/>
</dbReference>
<comment type="caution">
    <text evidence="10">The sequence shown here is derived from an EMBL/GenBank/DDBJ whole genome shotgun (WGS) entry which is preliminary data.</text>
</comment>
<dbReference type="PROSITE" id="PS51257">
    <property type="entry name" value="PROKAR_LIPOPROTEIN"/>
    <property type="match status" value="1"/>
</dbReference>
<keyword evidence="5 6" id="KW-0413">Isomerase</keyword>
<evidence type="ECO:0000313" key="11">
    <source>
        <dbReference type="Proteomes" id="UP000321720"/>
    </source>
</evidence>
<dbReference type="InterPro" id="IPR046357">
    <property type="entry name" value="PPIase_dom_sf"/>
</dbReference>
<organism evidence="10 11">
    <name type="scientific">Cellulomonas composti</name>
    <dbReference type="NCBI Taxonomy" id="266130"/>
    <lineage>
        <taxon>Bacteria</taxon>
        <taxon>Bacillati</taxon>
        <taxon>Actinomycetota</taxon>
        <taxon>Actinomycetes</taxon>
        <taxon>Micrococcales</taxon>
        <taxon>Cellulomonadaceae</taxon>
        <taxon>Cellulomonas</taxon>
    </lineage>
</organism>
<keyword evidence="11" id="KW-1185">Reference proteome</keyword>
<dbReference type="PANTHER" id="PTHR43811">
    <property type="entry name" value="FKBP-TYPE PEPTIDYL-PROLYL CIS-TRANS ISOMERASE FKPA"/>
    <property type="match status" value="1"/>
</dbReference>
<dbReference type="Proteomes" id="UP000321720">
    <property type="component" value="Unassembled WGS sequence"/>
</dbReference>
<feature type="signal peptide" evidence="8">
    <location>
        <begin position="1"/>
        <end position="18"/>
    </location>
</feature>
<dbReference type="SUPFAM" id="SSF54534">
    <property type="entry name" value="FKBP-like"/>
    <property type="match status" value="1"/>
</dbReference>
<accession>A0A511J829</accession>
<dbReference type="AlphaFoldDB" id="A0A511J829"/>
<evidence type="ECO:0000256" key="2">
    <source>
        <dbReference type="ARBA" id="ARBA00006577"/>
    </source>
</evidence>
<gene>
    <name evidence="10" type="primary">fkbP</name>
    <name evidence="10" type="ORF">CCO02nite_08100</name>
</gene>
<dbReference type="RefSeq" id="WP_246117326.1">
    <property type="nucleotide sequence ID" value="NZ_BJWG01000002.1"/>
</dbReference>
<evidence type="ECO:0000256" key="4">
    <source>
        <dbReference type="ARBA" id="ARBA00023110"/>
    </source>
</evidence>
<evidence type="ECO:0000256" key="3">
    <source>
        <dbReference type="ARBA" id="ARBA00013194"/>
    </source>
</evidence>
<dbReference type="PANTHER" id="PTHR43811:SF19">
    <property type="entry name" value="39 KDA FK506-BINDING NUCLEAR PROTEIN"/>
    <property type="match status" value="1"/>
</dbReference>
<evidence type="ECO:0000256" key="1">
    <source>
        <dbReference type="ARBA" id="ARBA00000971"/>
    </source>
</evidence>
<name>A0A511J829_9CELL</name>
<dbReference type="GO" id="GO:0003755">
    <property type="term" value="F:peptidyl-prolyl cis-trans isomerase activity"/>
    <property type="evidence" value="ECO:0007669"/>
    <property type="project" value="UniProtKB-KW"/>
</dbReference>
<feature type="domain" description="PPIase FKBP-type" evidence="9">
    <location>
        <begin position="234"/>
        <end position="322"/>
    </location>
</feature>
<evidence type="ECO:0000256" key="7">
    <source>
        <dbReference type="SAM" id="MobiDB-lite"/>
    </source>
</evidence>
<evidence type="ECO:0000259" key="9">
    <source>
        <dbReference type="PROSITE" id="PS50059"/>
    </source>
</evidence>
<dbReference type="PROSITE" id="PS50059">
    <property type="entry name" value="FKBP_PPIASE"/>
    <property type="match status" value="1"/>
</dbReference>
<feature type="compositionally biased region" description="Low complexity" evidence="7">
    <location>
        <begin position="36"/>
        <end position="48"/>
    </location>
</feature>
<comment type="similarity">
    <text evidence="2">Belongs to the FKBP-type PPIase family.</text>
</comment>
<dbReference type="EMBL" id="BJWG01000002">
    <property type="protein sequence ID" value="GEL94152.1"/>
    <property type="molecule type" value="Genomic_DNA"/>
</dbReference>
<sequence length="322" mass="32304">MPRSVRSRALTATSIALALILGAAACSGDDDPAPTPTATATAEPTADSTALPVATDADMELLSTVEVTGDAGVKPTITLPSTPFAMTGTGAVLLADGDGAEITDESLVQVHITAVDGADGTALGSTFDEGATAEVWPASSGLDQLDEIMIGAHEGARILLGLASGDATQVYVVDLPAVIPPTADGTAVAPDESLPVVTVGDDGVPVIAAGVGEPPTELVVQPLIQGDGDTVEKGDDVVVQYVGALWDGTVFDSSWANGQPLTVGDLGSGSVVAGWEQGLEGQQVGSRVLLVIPPELGYKDVDQGSIPANSTLVFVVDILKTS</sequence>
<keyword evidence="4 6" id="KW-0697">Rotamase</keyword>
<dbReference type="Pfam" id="PF00254">
    <property type="entry name" value="FKBP_C"/>
    <property type="match status" value="1"/>
</dbReference>
<feature type="region of interest" description="Disordered" evidence="7">
    <location>
        <begin position="29"/>
        <end position="48"/>
    </location>
</feature>
<feature type="chain" id="PRO_5039349565" description="peptidylprolyl isomerase" evidence="8">
    <location>
        <begin position="19"/>
        <end position="322"/>
    </location>
</feature>
<evidence type="ECO:0000256" key="8">
    <source>
        <dbReference type="SAM" id="SignalP"/>
    </source>
</evidence>
<evidence type="ECO:0000313" key="10">
    <source>
        <dbReference type="EMBL" id="GEL94152.1"/>
    </source>
</evidence>
<protein>
    <recommendedName>
        <fullName evidence="3 6">peptidylprolyl isomerase</fullName>
        <ecNumber evidence="3 6">5.2.1.8</ecNumber>
    </recommendedName>
</protein>
<dbReference type="EC" id="5.2.1.8" evidence="3 6"/>
<evidence type="ECO:0000256" key="5">
    <source>
        <dbReference type="ARBA" id="ARBA00023235"/>
    </source>
</evidence>
<keyword evidence="8" id="KW-0732">Signal</keyword>
<dbReference type="InterPro" id="IPR001179">
    <property type="entry name" value="PPIase_FKBP_dom"/>
</dbReference>
<evidence type="ECO:0000256" key="6">
    <source>
        <dbReference type="PROSITE-ProRule" id="PRU00277"/>
    </source>
</evidence>